<keyword evidence="6" id="KW-1185">Reference proteome</keyword>
<name>A0ABS1SNY9_9MICO</name>
<gene>
    <name evidence="5" type="ORF">D3226_02585</name>
</gene>
<accession>A0ABS1SNY9</accession>
<dbReference type="RefSeq" id="WP_202380851.1">
    <property type="nucleotide sequence ID" value="NZ_QYAD01000001.1"/>
</dbReference>
<evidence type="ECO:0000259" key="3">
    <source>
        <dbReference type="Pfam" id="PF04213"/>
    </source>
</evidence>
<dbReference type="EMBL" id="QYAD01000001">
    <property type="protein sequence ID" value="MBL3688847.1"/>
    <property type="molecule type" value="Genomic_DNA"/>
</dbReference>
<keyword evidence="1" id="KW-0812">Transmembrane</keyword>
<evidence type="ECO:0000256" key="1">
    <source>
        <dbReference type="SAM" id="Phobius"/>
    </source>
</evidence>
<comment type="caution">
    <text evidence="5">The sequence shown here is derived from an EMBL/GenBank/DDBJ whole genome shotgun (WGS) entry which is preliminary data.</text>
</comment>
<evidence type="ECO:0008006" key="7">
    <source>
        <dbReference type="Google" id="ProtNLM"/>
    </source>
</evidence>
<feature type="transmembrane region" description="Helical" evidence="1">
    <location>
        <begin position="1359"/>
        <end position="1381"/>
    </location>
</feature>
<evidence type="ECO:0000313" key="6">
    <source>
        <dbReference type="Proteomes" id="UP001646141"/>
    </source>
</evidence>
<keyword evidence="1" id="KW-0472">Membrane</keyword>
<dbReference type="InterPro" id="IPR007331">
    <property type="entry name" value="Htaa"/>
</dbReference>
<dbReference type="Pfam" id="PF04213">
    <property type="entry name" value="HtaA"/>
    <property type="match status" value="2"/>
</dbReference>
<keyword evidence="1" id="KW-1133">Transmembrane helix</keyword>
<evidence type="ECO:0000259" key="4">
    <source>
        <dbReference type="Pfam" id="PF16640"/>
    </source>
</evidence>
<dbReference type="Gene3D" id="2.60.40.10">
    <property type="entry name" value="Immunoglobulins"/>
    <property type="match status" value="1"/>
</dbReference>
<proteinExistence type="predicted"/>
<reference evidence="5 6" key="1">
    <citation type="submission" date="2018-09" db="EMBL/GenBank/DDBJ databases">
        <title>Comparative genomics of Leucobacter spp.</title>
        <authorList>
            <person name="Reis A.C."/>
            <person name="Kolvenbach B.A."/>
            <person name="Corvini P.F.X."/>
            <person name="Nunes O.C."/>
        </authorList>
    </citation>
    <scope>NUCLEOTIDE SEQUENCE [LARGE SCALE GENOMIC DNA]</scope>
    <source>
        <strain evidence="5 6">L-1</strain>
    </source>
</reference>
<organism evidence="5 6">
    <name type="scientific">Leucobacter chromiireducens subsp. chromiireducens</name>
    <dbReference type="NCBI Taxonomy" id="660067"/>
    <lineage>
        <taxon>Bacteria</taxon>
        <taxon>Bacillati</taxon>
        <taxon>Actinomycetota</taxon>
        <taxon>Actinomycetes</taxon>
        <taxon>Micrococcales</taxon>
        <taxon>Microbacteriaceae</taxon>
        <taxon>Leucobacter</taxon>
    </lineage>
</organism>
<feature type="domain" description="Htaa" evidence="3">
    <location>
        <begin position="867"/>
        <end position="1018"/>
    </location>
</feature>
<dbReference type="InterPro" id="IPR013783">
    <property type="entry name" value="Ig-like_fold"/>
</dbReference>
<keyword evidence="2" id="KW-0732">Signal</keyword>
<evidence type="ECO:0000313" key="5">
    <source>
        <dbReference type="EMBL" id="MBL3688847.1"/>
    </source>
</evidence>
<dbReference type="InterPro" id="IPR032109">
    <property type="entry name" value="Big_3_5"/>
</dbReference>
<evidence type="ECO:0000256" key="2">
    <source>
        <dbReference type="SAM" id="SignalP"/>
    </source>
</evidence>
<feature type="signal peptide" evidence="2">
    <location>
        <begin position="1"/>
        <end position="33"/>
    </location>
</feature>
<feature type="domain" description="Bacterial Ig-like" evidence="4">
    <location>
        <begin position="174"/>
        <end position="256"/>
    </location>
</feature>
<feature type="chain" id="PRO_5045401900" description="Ig-like domain-containing protein" evidence="2">
    <location>
        <begin position="34"/>
        <end position="1394"/>
    </location>
</feature>
<feature type="domain" description="Htaa" evidence="3">
    <location>
        <begin position="1060"/>
        <end position="1151"/>
    </location>
</feature>
<dbReference type="Pfam" id="PF16640">
    <property type="entry name" value="Big_3_5"/>
    <property type="match status" value="1"/>
</dbReference>
<dbReference type="Proteomes" id="UP001646141">
    <property type="component" value="Unassembled WGS sequence"/>
</dbReference>
<protein>
    <recommendedName>
        <fullName evidence="7">Ig-like domain-containing protein</fullName>
    </recommendedName>
</protein>
<sequence length="1394" mass="141313">MFARRRARGVLSATLVTALVAGAAFLGTSAASAEPTDPVASEAAATQVVAAPTISRAAVDGIELSVAATGIAVPADKQGVYAGLVPAGTSAVLGTGAFLPTAAIRGGAGTFKYTIPAASLDRNQSYEAILWWAHGNPDDDAIVARVPVEIAAEQWDAVFPPVVPAVQTTTTLSFSATTVEVGAPVTLTAQVAPAAAGNVAFLEGSTQFGTAAVLDGTATLTTTTLPVGMHNFTAAFSPTDSAAFVASSSAAMTLEVVEVQQPEGATGSAVVSAASETGLTVQAKVAGVDPASQPAGVHVGVVLRGTADGATQSSFLGGTQSVNVIPASGEFESSVTVPVAQLDRSKEYEVVVWPRRSNPTAANIVKVLPFDVSAAEWDKVFPKQVTGSAVVSAASETGLTVQAKVAGVDPASQPAGVHVGVVLRGTADGATQSSFLGGTQSVNVIPASGEFESSVTVPVAQLDRSKEYEVVVWPRRSNPTAANIVKVLPFDVSAAEWDKVFPKAAASVKPKVSAASETGLTVTTELANIESKTGAYVAVIEAGKLSEVSESNMGLAMEWVRPASFTGGAATSTLEVPAAKLDRSKSYEVVAWTGHSMPSAETTYGVAALDVSLAQWNQVFPTGGAKVQAGVSHAGADGISVTATISGIALDSLDAGVYASLIERGTEGLITPENMGAGYAFVKRDAIRDGKTTVVLDAGATKLDRTKSYEVIVWRAHAMPTPDRMVGRDTVDITEAQWNEVFGVDFTAGGTAGVTGAGAGKLEVTAKLRGFDPARFSSGVNVAVIVAGTSEKPKPIGTVRVTDIPKNGAFDAKVVATGSSLDRTRTYEVLVWDGKSAGGSANVLTLPVDVTKANWDAVFPPKVETMDGSFEWGVRKEFRDYVTGSIAKGKITVSNPASGSSVYKFPQIAGGTWDAKKQTGSVKFAGNVNFTGHDGVLNLNLANPELHVLSASKAELRAVHKGKLLTIATLDLSKGKKSAPGGNAVRFTGVPVQLTTAGAAEYFDSYLDTTAVMDSASFTIGAAANVKPVKPPVSPVVKPKPKPNVPVAPVAPGAGGQQAGSLTWGVSSGFAAYTTGRIAKGSISTSGVGGGAGGYVFPQSSSSWNATTQTGTVQYSGVVTFTGHKGLMSESFANPVITVTGPSSGTLTAGGRSFGLNLAAGSKSVGQNGEVTWSGVPLSGGIAGGGGGGGGAFGADPISFTVGAVSGASFGSTTVDAKSTKRTAADAPPVTTGIRILTDAKKLVPGGEIEFEAAGFEPGERDVLVVLYSEPTVLDDAAGADANGVVRWIGSLPKDLPVGEHTITLQGSKDAGAVFTVVKAEKKAKAPAKQESADEITIEAEAATPVAAGIVPSEGTPVWIWWTGALALLVVAGAMGGLVVAQRRKATAGAENDA</sequence>